<gene>
    <name evidence="3" type="ORF">AB0I59_37295</name>
</gene>
<feature type="signal peptide" evidence="2">
    <location>
        <begin position="1"/>
        <end position="34"/>
    </location>
</feature>
<keyword evidence="4" id="KW-1185">Reference proteome</keyword>
<proteinExistence type="predicted"/>
<evidence type="ECO:0000313" key="3">
    <source>
        <dbReference type="EMBL" id="MEV0974284.1"/>
    </source>
</evidence>
<protein>
    <recommendedName>
        <fullName evidence="5">SGNH hydrolase-type esterase domain-containing protein</fullName>
    </recommendedName>
</protein>
<sequence length="592" mass="62646">MTRRSLHRPLPRALTGAALALALVAGTGFTPASATPITDIPLLDDYDAESLANLPAVGGLEYLGQRYAPTDTCPPVGTGPGGPLFWGDDKPTQFRQGVPLPGQRVVKIVIMGDSYISGEGAGDYFNKRGFLPEPMRFLPGPNGGRIPAVGHTEADYDEDFRHRSANAAVLQAIDQLRRANPEIFFDVRFNASSGAASEHFFAGQNDHGRVNPPQNEGLDEATDLVISGFGGNDVDFGPMLAAVLDKPGDVGGIEARIAPLLNTTRTSAQEWADSEPPRPPFVRPVTQPSTLSARLVQLVRAMSVATSGKARVMMVNYPQGVADGLQPGGLMGWVVRKRPADWAKLRTLAPRLTASIKKAQQVLADNGIAADMLDIENAFTGHELGTEAPYIRNVNFTLAAGGDSFNSKQQTGHPNKQGQQALAGHYALMIAGELGLRVKAPDGARPPARAAEPCDADPSDRHYLPATATQNTGSNGGTGGGGGGGTSIPNVGPRSTMTYVNIDPPLPHEWPGPTNTGPQPQPTGSQPSPGTGTTDPTPRWNIYPVDTVQPTNPTIPIDLTQPLPYLWPIPGGGGSPYRDTFEVHINADQLIR</sequence>
<evidence type="ECO:0008006" key="5">
    <source>
        <dbReference type="Google" id="ProtNLM"/>
    </source>
</evidence>
<keyword evidence="2" id="KW-0732">Signal</keyword>
<feature type="compositionally biased region" description="Low complexity" evidence="1">
    <location>
        <begin position="441"/>
        <end position="453"/>
    </location>
</feature>
<evidence type="ECO:0000313" key="4">
    <source>
        <dbReference type="Proteomes" id="UP001551675"/>
    </source>
</evidence>
<accession>A0ABV3GRP4</accession>
<feature type="compositionally biased region" description="Gly residues" evidence="1">
    <location>
        <begin position="474"/>
        <end position="486"/>
    </location>
</feature>
<evidence type="ECO:0000256" key="2">
    <source>
        <dbReference type="SAM" id="SignalP"/>
    </source>
</evidence>
<dbReference type="SUPFAM" id="SSF52266">
    <property type="entry name" value="SGNH hydrolase"/>
    <property type="match status" value="1"/>
</dbReference>
<dbReference type="Proteomes" id="UP001551675">
    <property type="component" value="Unassembled WGS sequence"/>
</dbReference>
<dbReference type="InterPro" id="IPR036514">
    <property type="entry name" value="SGNH_hydro_sf"/>
</dbReference>
<dbReference type="EMBL" id="JBFALK010000028">
    <property type="protein sequence ID" value="MEV0974284.1"/>
    <property type="molecule type" value="Genomic_DNA"/>
</dbReference>
<comment type="caution">
    <text evidence="3">The sequence shown here is derived from an EMBL/GenBank/DDBJ whole genome shotgun (WGS) entry which is preliminary data.</text>
</comment>
<organism evidence="3 4">
    <name type="scientific">Microtetraspora glauca</name>
    <dbReference type="NCBI Taxonomy" id="1996"/>
    <lineage>
        <taxon>Bacteria</taxon>
        <taxon>Bacillati</taxon>
        <taxon>Actinomycetota</taxon>
        <taxon>Actinomycetes</taxon>
        <taxon>Streptosporangiales</taxon>
        <taxon>Streptosporangiaceae</taxon>
        <taxon>Microtetraspora</taxon>
    </lineage>
</organism>
<dbReference type="Gene3D" id="3.40.50.1110">
    <property type="entry name" value="SGNH hydrolase"/>
    <property type="match status" value="1"/>
</dbReference>
<feature type="region of interest" description="Disordered" evidence="1">
    <location>
        <begin position="440"/>
        <end position="541"/>
    </location>
</feature>
<evidence type="ECO:0000256" key="1">
    <source>
        <dbReference type="SAM" id="MobiDB-lite"/>
    </source>
</evidence>
<name>A0ABV3GRP4_MICGL</name>
<dbReference type="RefSeq" id="WP_061254696.1">
    <property type="nucleotide sequence ID" value="NZ_JBFALK010000028.1"/>
</dbReference>
<feature type="chain" id="PRO_5047498085" description="SGNH hydrolase-type esterase domain-containing protein" evidence="2">
    <location>
        <begin position="35"/>
        <end position="592"/>
    </location>
</feature>
<feature type="compositionally biased region" description="Low complexity" evidence="1">
    <location>
        <begin position="511"/>
        <end position="538"/>
    </location>
</feature>
<reference evidence="3 4" key="1">
    <citation type="submission" date="2024-06" db="EMBL/GenBank/DDBJ databases">
        <title>The Natural Products Discovery Center: Release of the First 8490 Sequenced Strains for Exploring Actinobacteria Biosynthetic Diversity.</title>
        <authorList>
            <person name="Kalkreuter E."/>
            <person name="Kautsar S.A."/>
            <person name="Yang D."/>
            <person name="Bader C.D."/>
            <person name="Teijaro C.N."/>
            <person name="Fluegel L."/>
            <person name="Davis C.M."/>
            <person name="Simpson J.R."/>
            <person name="Lauterbach L."/>
            <person name="Steele A.D."/>
            <person name="Gui C."/>
            <person name="Meng S."/>
            <person name="Li G."/>
            <person name="Viehrig K."/>
            <person name="Ye F."/>
            <person name="Su P."/>
            <person name="Kiefer A.F."/>
            <person name="Nichols A."/>
            <person name="Cepeda A.J."/>
            <person name="Yan W."/>
            <person name="Fan B."/>
            <person name="Jiang Y."/>
            <person name="Adhikari A."/>
            <person name="Zheng C.-J."/>
            <person name="Schuster L."/>
            <person name="Cowan T.M."/>
            <person name="Smanski M.J."/>
            <person name="Chevrette M.G."/>
            <person name="De Carvalho L.P.S."/>
            <person name="Shen B."/>
        </authorList>
    </citation>
    <scope>NUCLEOTIDE SEQUENCE [LARGE SCALE GENOMIC DNA]</scope>
    <source>
        <strain evidence="3 4">NPDC050100</strain>
    </source>
</reference>